<organism evidence="2 3">
    <name type="scientific">Aurantiacibacter atlanticus</name>
    <dbReference type="NCBI Taxonomy" id="1648404"/>
    <lineage>
        <taxon>Bacteria</taxon>
        <taxon>Pseudomonadati</taxon>
        <taxon>Pseudomonadota</taxon>
        <taxon>Alphaproteobacteria</taxon>
        <taxon>Sphingomonadales</taxon>
        <taxon>Erythrobacteraceae</taxon>
        <taxon>Aurantiacibacter</taxon>
    </lineage>
</organism>
<feature type="domain" description="Glycosyltransferase 2-like" evidence="1">
    <location>
        <begin position="3"/>
        <end position="112"/>
    </location>
</feature>
<dbReference type="Pfam" id="PF00535">
    <property type="entry name" value="Glycos_transf_2"/>
    <property type="match status" value="1"/>
</dbReference>
<dbReference type="STRING" id="1648404.CP97_03315"/>
<dbReference type="RefSeq" id="WP_048884486.1">
    <property type="nucleotide sequence ID" value="NZ_CP011310.1"/>
</dbReference>
<dbReference type="Proteomes" id="UP000059113">
    <property type="component" value="Chromosome"/>
</dbReference>
<evidence type="ECO:0000259" key="1">
    <source>
        <dbReference type="Pfam" id="PF00535"/>
    </source>
</evidence>
<dbReference type="EMBL" id="CP011310">
    <property type="protein sequence ID" value="AKQ41277.2"/>
    <property type="molecule type" value="Genomic_DNA"/>
</dbReference>
<dbReference type="InterPro" id="IPR050834">
    <property type="entry name" value="Glycosyltransf_2"/>
</dbReference>
<evidence type="ECO:0000313" key="3">
    <source>
        <dbReference type="Proteomes" id="UP000059113"/>
    </source>
</evidence>
<dbReference type="KEGG" id="ery:CP97_03315"/>
<dbReference type="GO" id="GO:0044010">
    <property type="term" value="P:single-species biofilm formation"/>
    <property type="evidence" value="ECO:0007669"/>
    <property type="project" value="TreeGrafter"/>
</dbReference>
<protein>
    <submittedName>
        <fullName evidence="2">UDP-hexose transferase</fullName>
    </submittedName>
</protein>
<dbReference type="PANTHER" id="PTHR43685:SF2">
    <property type="entry name" value="GLYCOSYLTRANSFERASE 2-LIKE DOMAIN-CONTAINING PROTEIN"/>
    <property type="match status" value="1"/>
</dbReference>
<dbReference type="Gene3D" id="3.90.550.10">
    <property type="entry name" value="Spore Coat Polysaccharide Biosynthesis Protein SpsA, Chain A"/>
    <property type="match status" value="1"/>
</dbReference>
<name>A0A0H4V9K4_9SPHN</name>
<dbReference type="InterPro" id="IPR029044">
    <property type="entry name" value="Nucleotide-diphossugar_trans"/>
</dbReference>
<dbReference type="PANTHER" id="PTHR43685">
    <property type="entry name" value="GLYCOSYLTRANSFERASE"/>
    <property type="match status" value="1"/>
</dbReference>
<dbReference type="SUPFAM" id="SSF53448">
    <property type="entry name" value="Nucleotide-diphospho-sugar transferases"/>
    <property type="match status" value="1"/>
</dbReference>
<dbReference type="GO" id="GO:0016740">
    <property type="term" value="F:transferase activity"/>
    <property type="evidence" value="ECO:0007669"/>
    <property type="project" value="UniProtKB-KW"/>
</dbReference>
<dbReference type="AlphaFoldDB" id="A0A0H4V9K4"/>
<dbReference type="InterPro" id="IPR001173">
    <property type="entry name" value="Glyco_trans_2-like"/>
</dbReference>
<reference evidence="2 3" key="1">
    <citation type="journal article" date="2015" name="Int. J. Syst. Evol. Microbiol.">
        <title>Erythrobacter atlanticus sp. nov., a bacterium from ocean sediment able to degrade polycyclic aromatic hydrocarbons.</title>
        <authorList>
            <person name="Zhuang L."/>
            <person name="Liu Y."/>
            <person name="Wang L."/>
            <person name="Wang W."/>
            <person name="Shao Z."/>
        </authorList>
    </citation>
    <scope>NUCLEOTIDE SEQUENCE [LARGE SCALE GENOMIC DNA]</scope>
    <source>
        <strain evidence="3">s21-N3</strain>
    </source>
</reference>
<reference evidence="3" key="2">
    <citation type="submission" date="2015-04" db="EMBL/GenBank/DDBJ databases">
        <title>The complete genome sequence of Erythrobacter sp. s21-N3.</title>
        <authorList>
            <person name="Zhuang L."/>
            <person name="Liu Y."/>
            <person name="Shao Z."/>
        </authorList>
    </citation>
    <scope>NUCLEOTIDE SEQUENCE [LARGE SCALE GENOMIC DNA]</scope>
    <source>
        <strain evidence="3">s21-N3</strain>
    </source>
</reference>
<sequence length="291" mass="31443">MLTIVIPAYNAGSFIGETLQSLESLGEGFAGAIVVDDGSSDDTRTVVGQHPQVRLVSQKNAGVSAARNHGLSLVETPFVWFLDADDILLPSAIEHALAAFAQYPDAPFVYGSIEEIDSFGKLLKKVPLQPGLQDLDMVLNGAIPRPSQTAFSTAHIRAAGGFDTSLSLCEDFELYTRLLADGAEAYCHGHPAVRYRRHDGQATHRVSAMMQASLGVVRKAAGESDTAAALERSWERRLGGYIPIEVLRHLSAGRLEQARSALMIYLRAFPASALGTLDIMKKRLKGTRSRP</sequence>
<keyword evidence="2" id="KW-0808">Transferase</keyword>
<proteinExistence type="predicted"/>
<gene>
    <name evidence="2" type="ORF">CP97_03315</name>
</gene>
<accession>A0A0H4V9K4</accession>
<evidence type="ECO:0000313" key="2">
    <source>
        <dbReference type="EMBL" id="AKQ41277.2"/>
    </source>
</evidence>
<keyword evidence="3" id="KW-1185">Reference proteome</keyword>